<dbReference type="EMBL" id="BK015930">
    <property type="protein sequence ID" value="DAF85805.1"/>
    <property type="molecule type" value="Genomic_DNA"/>
</dbReference>
<dbReference type="InterPro" id="IPR057163">
    <property type="entry name" value="DUF7841"/>
</dbReference>
<organism evidence="2">
    <name type="scientific">Siphoviridae sp. ctWT735</name>
    <dbReference type="NCBI Taxonomy" id="2825538"/>
    <lineage>
        <taxon>Viruses</taxon>
        <taxon>Duplodnaviria</taxon>
        <taxon>Heunggongvirae</taxon>
        <taxon>Uroviricota</taxon>
        <taxon>Caudoviricetes</taxon>
    </lineage>
</organism>
<name>A0A8S5TUB6_9CAUD</name>
<feature type="domain" description="DUF7841" evidence="1">
    <location>
        <begin position="41"/>
        <end position="140"/>
    </location>
</feature>
<sequence length="147" mass="16891">MLTCEYFEQEIDDILSRKSLSCNELEVLKDLLVTKYFLGKEMSETSKMSEETAREWVSKMENTDGTTGAHWTIDATTAVRDKLGLKHICKYEFWAVMNSLYSDYGKTLAKTNATPEIYGELARDWIEDDDAVKAKASAYYRYVVAHD</sequence>
<dbReference type="Pfam" id="PF25223">
    <property type="entry name" value="DUF7841"/>
    <property type="match status" value="1"/>
</dbReference>
<evidence type="ECO:0000313" key="2">
    <source>
        <dbReference type="EMBL" id="DAF85805.1"/>
    </source>
</evidence>
<protein>
    <recommendedName>
        <fullName evidence="1">DUF7841 domain-containing protein</fullName>
    </recommendedName>
</protein>
<evidence type="ECO:0000259" key="1">
    <source>
        <dbReference type="Pfam" id="PF25223"/>
    </source>
</evidence>
<accession>A0A8S5TUB6</accession>
<proteinExistence type="predicted"/>
<reference evidence="2" key="1">
    <citation type="journal article" date="2021" name="Proc. Natl. Acad. Sci. U.S.A.">
        <title>A Catalog of Tens of Thousands of Viruses from Human Metagenomes Reveals Hidden Associations with Chronic Diseases.</title>
        <authorList>
            <person name="Tisza M.J."/>
            <person name="Buck C.B."/>
        </authorList>
    </citation>
    <scope>NUCLEOTIDE SEQUENCE</scope>
    <source>
        <strain evidence="2">CtWT735</strain>
    </source>
</reference>